<evidence type="ECO:0000313" key="1">
    <source>
        <dbReference type="EMBL" id="KAG7094417.1"/>
    </source>
</evidence>
<gene>
    <name evidence="1" type="ORF">E1B28_008017</name>
</gene>
<proteinExistence type="predicted"/>
<protein>
    <submittedName>
        <fullName evidence="1">Uncharacterized protein</fullName>
    </submittedName>
</protein>
<dbReference type="Proteomes" id="UP001049176">
    <property type="component" value="Chromosome 4"/>
</dbReference>
<dbReference type="KEGG" id="more:E1B28_008017"/>
<accession>A0A9P7S3G9</accession>
<dbReference type="AlphaFoldDB" id="A0A9P7S3G9"/>
<sequence length="133" mass="14615">MSSLTSSSSSWSHIPSPSFTHVLSSFVVSQGCSDQRGPFFLCVAVIPLSVSSSFSRDIPSPPVLSSFRSRFPCSDLFPSCFRLVFHPVYSLEHSISETVLTRFPQASTFILSLLGVSCPFLREFHPFICDSGL</sequence>
<reference evidence="1" key="1">
    <citation type="journal article" date="2021" name="Genome Biol. Evol.">
        <title>The assembled and annotated genome of the fairy-ring fungus Marasmius oreades.</title>
        <authorList>
            <person name="Hiltunen M."/>
            <person name="Ament-Velasquez S.L."/>
            <person name="Johannesson H."/>
        </authorList>
    </citation>
    <scope>NUCLEOTIDE SEQUENCE</scope>
    <source>
        <strain evidence="1">03SP1</strain>
    </source>
</reference>
<name>A0A9P7S3G9_9AGAR</name>
<evidence type="ECO:0000313" key="2">
    <source>
        <dbReference type="Proteomes" id="UP001049176"/>
    </source>
</evidence>
<keyword evidence="2" id="KW-1185">Reference proteome</keyword>
<dbReference type="RefSeq" id="XP_043010887.1">
    <property type="nucleotide sequence ID" value="XM_043152800.1"/>
</dbReference>
<dbReference type="EMBL" id="CM032184">
    <property type="protein sequence ID" value="KAG7094417.1"/>
    <property type="molecule type" value="Genomic_DNA"/>
</dbReference>
<comment type="caution">
    <text evidence="1">The sequence shown here is derived from an EMBL/GenBank/DDBJ whole genome shotgun (WGS) entry which is preliminary data.</text>
</comment>
<dbReference type="GeneID" id="66077093"/>
<organism evidence="1 2">
    <name type="scientific">Marasmius oreades</name>
    <name type="common">fairy-ring Marasmius</name>
    <dbReference type="NCBI Taxonomy" id="181124"/>
    <lineage>
        <taxon>Eukaryota</taxon>
        <taxon>Fungi</taxon>
        <taxon>Dikarya</taxon>
        <taxon>Basidiomycota</taxon>
        <taxon>Agaricomycotina</taxon>
        <taxon>Agaricomycetes</taxon>
        <taxon>Agaricomycetidae</taxon>
        <taxon>Agaricales</taxon>
        <taxon>Marasmiineae</taxon>
        <taxon>Marasmiaceae</taxon>
        <taxon>Marasmius</taxon>
    </lineage>
</organism>